<dbReference type="InterPro" id="IPR032720">
    <property type="entry name" value="Cys_rich_CWC"/>
</dbReference>
<proteinExistence type="predicted"/>
<dbReference type="Pfam" id="PF14375">
    <property type="entry name" value="Cys_rich_CWC"/>
    <property type="match status" value="1"/>
</dbReference>
<evidence type="ECO:0000313" key="2">
    <source>
        <dbReference type="Proteomes" id="UP000575898"/>
    </source>
</evidence>
<reference evidence="1 2" key="1">
    <citation type="submission" date="2020-08" db="EMBL/GenBank/DDBJ databases">
        <title>Genomic Encyclopedia of Type Strains, Phase IV (KMG-IV): sequencing the most valuable type-strain genomes for metagenomic binning, comparative biology and taxonomic classification.</title>
        <authorList>
            <person name="Goeker M."/>
        </authorList>
    </citation>
    <scope>NUCLEOTIDE SEQUENCE [LARGE SCALE GENOMIC DNA]</scope>
    <source>
        <strain evidence="1 2">DSM 27165</strain>
    </source>
</reference>
<gene>
    <name evidence="1" type="ORF">HNQ59_000066</name>
</gene>
<dbReference type="EMBL" id="JACHHY010000001">
    <property type="protein sequence ID" value="MBB5016804.1"/>
    <property type="molecule type" value="Genomic_DNA"/>
</dbReference>
<dbReference type="RefSeq" id="WP_184033598.1">
    <property type="nucleotide sequence ID" value="NZ_JACHHY010000001.1"/>
</dbReference>
<comment type="caution">
    <text evidence="1">The sequence shown here is derived from an EMBL/GenBank/DDBJ whole genome shotgun (WGS) entry which is preliminary data.</text>
</comment>
<evidence type="ECO:0000313" key="1">
    <source>
        <dbReference type="EMBL" id="MBB5016804.1"/>
    </source>
</evidence>
<evidence type="ECO:0008006" key="3">
    <source>
        <dbReference type="Google" id="ProtNLM"/>
    </source>
</evidence>
<organism evidence="1 2">
    <name type="scientific">Chitinivorax tropicus</name>
    <dbReference type="NCBI Taxonomy" id="714531"/>
    <lineage>
        <taxon>Bacteria</taxon>
        <taxon>Pseudomonadati</taxon>
        <taxon>Pseudomonadota</taxon>
        <taxon>Betaproteobacteria</taxon>
        <taxon>Chitinivorax</taxon>
    </lineage>
</organism>
<accession>A0A840MBU8</accession>
<dbReference type="AlphaFoldDB" id="A0A840MBU8"/>
<keyword evidence="2" id="KW-1185">Reference proteome</keyword>
<protein>
    <recommendedName>
        <fullName evidence="3">Cysteine-rich CWC family protein</fullName>
    </recommendedName>
</protein>
<name>A0A840MBU8_9PROT</name>
<sequence length="78" mass="8085">MPAAEENQPPQGKPCATCCPACGKANQCAMALGKSPASCWCMTVSLHPALCAGLKVQFPVEACLCEDCLKTRTLTASP</sequence>
<dbReference type="Proteomes" id="UP000575898">
    <property type="component" value="Unassembled WGS sequence"/>
</dbReference>